<dbReference type="KEGG" id="dpf:ON006_01630"/>
<proteinExistence type="predicted"/>
<organism evidence="1 2">
    <name type="scientific">Dyadobacter pollutisoli</name>
    <dbReference type="NCBI Taxonomy" id="2910158"/>
    <lineage>
        <taxon>Bacteria</taxon>
        <taxon>Pseudomonadati</taxon>
        <taxon>Bacteroidota</taxon>
        <taxon>Cytophagia</taxon>
        <taxon>Cytophagales</taxon>
        <taxon>Spirosomataceae</taxon>
        <taxon>Dyadobacter</taxon>
    </lineage>
</organism>
<name>A0A9E8NEH8_9BACT</name>
<dbReference type="EMBL" id="CP112998">
    <property type="protein sequence ID" value="WAC12669.1"/>
    <property type="molecule type" value="Genomic_DNA"/>
</dbReference>
<reference evidence="1" key="1">
    <citation type="submission" date="2022-11" db="EMBL/GenBank/DDBJ databases">
        <title>Dyadobacter pollutisoli sp. nov., isolated from plastic dumped soil.</title>
        <authorList>
            <person name="Kim J.M."/>
            <person name="Kim K.R."/>
            <person name="Lee J.K."/>
            <person name="Hao L."/>
            <person name="Jeon C.O."/>
        </authorList>
    </citation>
    <scope>NUCLEOTIDE SEQUENCE</scope>
    <source>
        <strain evidence="1">U1</strain>
    </source>
</reference>
<protein>
    <submittedName>
        <fullName evidence="1">Uncharacterized protein</fullName>
    </submittedName>
</protein>
<evidence type="ECO:0000313" key="1">
    <source>
        <dbReference type="EMBL" id="WAC12669.1"/>
    </source>
</evidence>
<dbReference type="Proteomes" id="UP001164653">
    <property type="component" value="Chromosome"/>
</dbReference>
<accession>A0A9E8NEH8</accession>
<gene>
    <name evidence="1" type="ORF">ON006_01630</name>
</gene>
<dbReference type="AlphaFoldDB" id="A0A9E8NEH8"/>
<keyword evidence="2" id="KW-1185">Reference proteome</keyword>
<evidence type="ECO:0000313" key="2">
    <source>
        <dbReference type="Proteomes" id="UP001164653"/>
    </source>
</evidence>
<dbReference type="RefSeq" id="WP_244823369.1">
    <property type="nucleotide sequence ID" value="NZ_CP112998.1"/>
</dbReference>
<sequence>MWCSIFMVVHGLLGRAWTFDKQSDESTGLVKSLVDLTSNAPLSQHLWSFKTQQGKKGLIRFKQAQVMKGSATFVFDVKVER</sequence>